<dbReference type="KEGG" id="htu:Htur_4104"/>
<evidence type="ECO:0000313" key="3">
    <source>
        <dbReference type="EMBL" id="ADB62935.1"/>
    </source>
</evidence>
<dbReference type="GeneID" id="8744732"/>
<dbReference type="EC" id="4.3.1.3" evidence="3"/>
<name>D2S0N8_HALTV</name>
<dbReference type="Pfam" id="PF00221">
    <property type="entry name" value="Lyase_aromatic"/>
    <property type="match status" value="1"/>
</dbReference>
<evidence type="ECO:0000256" key="1">
    <source>
        <dbReference type="ARBA" id="ARBA00023239"/>
    </source>
</evidence>
<gene>
    <name evidence="3" type="ordered locus">Htur_4104</name>
</gene>
<dbReference type="OrthoDB" id="27422at2157"/>
<protein>
    <submittedName>
        <fullName evidence="3">Histidine ammonia-lyase</fullName>
        <ecNumber evidence="3">4.3.1.3</ecNumber>
    </submittedName>
</protein>
<organism evidence="3 4">
    <name type="scientific">Haloterrigena turkmenica (strain ATCC 51198 / DSM 5511 / JCM 9101 / NCIMB 13204 / VKM B-1734 / 4k)</name>
    <name type="common">Halococcus turkmenicus</name>
    <dbReference type="NCBI Taxonomy" id="543526"/>
    <lineage>
        <taxon>Archaea</taxon>
        <taxon>Methanobacteriati</taxon>
        <taxon>Methanobacteriota</taxon>
        <taxon>Stenosarchaea group</taxon>
        <taxon>Halobacteria</taxon>
        <taxon>Halobacteriales</taxon>
        <taxon>Natrialbaceae</taxon>
        <taxon>Haloterrigena</taxon>
    </lineage>
</organism>
<dbReference type="PANTHER" id="PTHR10362">
    <property type="entry name" value="HISTIDINE AMMONIA-LYASE"/>
    <property type="match status" value="1"/>
</dbReference>
<accession>D2S0N8</accession>
<dbReference type="PROSITE" id="PS00488">
    <property type="entry name" value="PAL_HISTIDASE"/>
    <property type="match status" value="1"/>
</dbReference>
<dbReference type="NCBIfam" id="NF006871">
    <property type="entry name" value="PRK09367.1"/>
    <property type="match status" value="1"/>
</dbReference>
<dbReference type="GO" id="GO:0004397">
    <property type="term" value="F:histidine ammonia-lyase activity"/>
    <property type="evidence" value="ECO:0007669"/>
    <property type="project" value="UniProtKB-EC"/>
</dbReference>
<dbReference type="SUPFAM" id="SSF48557">
    <property type="entry name" value="L-aspartase-like"/>
    <property type="match status" value="1"/>
</dbReference>
<dbReference type="FunFam" id="1.10.275.10:FF:000005">
    <property type="entry name" value="Histidine ammonia-lyase"/>
    <property type="match status" value="1"/>
</dbReference>
<evidence type="ECO:0000313" key="4">
    <source>
        <dbReference type="Proteomes" id="UP000001903"/>
    </source>
</evidence>
<evidence type="ECO:0000256" key="2">
    <source>
        <dbReference type="SAM" id="MobiDB-lite"/>
    </source>
</evidence>
<dbReference type="CDD" id="cd00332">
    <property type="entry name" value="PAL-HAL"/>
    <property type="match status" value="1"/>
</dbReference>
<dbReference type="InterPro" id="IPR008948">
    <property type="entry name" value="L-Aspartase-like"/>
</dbReference>
<dbReference type="RefSeq" id="WP_012945179.1">
    <property type="nucleotide sequence ID" value="NC_013744.1"/>
</dbReference>
<dbReference type="Gene3D" id="1.20.200.10">
    <property type="entry name" value="Fumarase/aspartase (Central domain)"/>
    <property type="match status" value="1"/>
</dbReference>
<dbReference type="AlphaFoldDB" id="D2S0N8"/>
<geneLocation type="plasmid" evidence="3 4">
    <name>pHTUR01</name>
</geneLocation>
<proteinExistence type="predicted"/>
<reference evidence="3 4" key="1">
    <citation type="journal article" date="2010" name="Stand. Genomic Sci.">
        <title>Complete genome sequence of Haloterrigena turkmenica type strain (4k).</title>
        <authorList>
            <person name="Saunders E."/>
            <person name="Tindall B.J."/>
            <person name="Fahnrich R."/>
            <person name="Lapidus A."/>
            <person name="Copeland A."/>
            <person name="Del Rio T.G."/>
            <person name="Lucas S."/>
            <person name="Chen F."/>
            <person name="Tice H."/>
            <person name="Cheng J.F."/>
            <person name="Han C."/>
            <person name="Detter J.C."/>
            <person name="Bruce D."/>
            <person name="Goodwin L."/>
            <person name="Chain P."/>
            <person name="Pitluck S."/>
            <person name="Pati A."/>
            <person name="Ivanova N."/>
            <person name="Mavromatis K."/>
            <person name="Chen A."/>
            <person name="Palaniappan K."/>
            <person name="Land M."/>
            <person name="Hauser L."/>
            <person name="Chang Y.J."/>
            <person name="Jeffries C.D."/>
            <person name="Brettin T."/>
            <person name="Rohde M."/>
            <person name="Goker M."/>
            <person name="Bristow J."/>
            <person name="Eisen J.A."/>
            <person name="Markowitz V."/>
            <person name="Hugenholtz P."/>
            <person name="Klenk H.P."/>
            <person name="Kyrpides N.C."/>
        </authorList>
    </citation>
    <scope>NUCLEOTIDE SEQUENCE [LARGE SCALE GENOMIC DNA]</scope>
    <source>
        <strain evidence="4">ATCC 51198 / DSM 5511 / JCM 9101 / NCIMB 13204 / VKM B-1734 / 4k</strain>
    </source>
</reference>
<dbReference type="Gene3D" id="1.10.275.10">
    <property type="entry name" value="Fumarase/aspartase (N-terminal domain)"/>
    <property type="match status" value="1"/>
</dbReference>
<sequence length="563" mass="59372">MTVELDGESLTPDAVVAVARDDEPISVPESARERVRECRARVEDIVESGNVVYGLNTGFGQLVDERIPSEDLAQLQVNLLRSHAAGTGRELTREEVRAMLVARINALVKGYSGVRERVIDYLVAMCNAGVHPVVRAQGSLGASGDLAPLAHMSLVLIGEGEAVVDVAIDERDERDEADEAGGTDGADTEAGATRRLSGQNALATIDREPLDLAPKEGLALINGTQLTAALAALVVVDGEHLVRAADAAGALTTETTLATTATSAPAIQSVRPHTGQQESADLVRRLTADSEIVEAHRNCDRVQDAYSLRCLPQVHGAVRDAVCHLREGVTTELNSATDNPLIFPAAEVDDRASGTDRGAALSGGNFHGAPLALRLEYVRLALTDLAAISERRIDRLLNPNLQEDHLPPFLAVESGLESGYMIAQYSAAALVNELRSLGAASADNTPVSGNQEDHVSMSAQAALNARTAIENARGVVAAELVCGTEATEYVDDAFEATDLSLGVGTRAVRDLIREVVPPLTGDRPLHPDIDAVADLLAAGHLDTALEQALETFDPASGRSRVGE</sequence>
<dbReference type="EMBL" id="CP001861">
    <property type="protein sequence ID" value="ADB62935.1"/>
    <property type="molecule type" value="Genomic_DNA"/>
</dbReference>
<dbReference type="InterPro" id="IPR024083">
    <property type="entry name" value="Fumarase/histidase_N"/>
</dbReference>
<dbReference type="InterPro" id="IPR001106">
    <property type="entry name" value="Aromatic_Lyase"/>
</dbReference>
<dbReference type="SMR" id="D2S0N8"/>
<keyword evidence="3" id="KW-0614">Plasmid</keyword>
<feature type="region of interest" description="Disordered" evidence="2">
    <location>
        <begin position="173"/>
        <end position="199"/>
    </location>
</feature>
<dbReference type="Proteomes" id="UP000001903">
    <property type="component" value="Plasmid pHTUR01"/>
</dbReference>
<keyword evidence="1 3" id="KW-0456">Lyase</keyword>
<dbReference type="InterPro" id="IPR022313">
    <property type="entry name" value="Phe/His_NH3-lyase_AS"/>
</dbReference>
<keyword evidence="4" id="KW-1185">Reference proteome</keyword>
<dbReference type="HOGENOM" id="CLU_014801_4_0_2"/>